<evidence type="ECO:0000313" key="12">
    <source>
        <dbReference type="Proteomes" id="UP000289857"/>
    </source>
</evidence>
<dbReference type="Proteomes" id="UP000289857">
    <property type="component" value="Unassembled WGS sequence"/>
</dbReference>
<evidence type="ECO:0000256" key="7">
    <source>
        <dbReference type="ARBA" id="ARBA00023004"/>
    </source>
</evidence>
<dbReference type="SMART" id="SM00382">
    <property type="entry name" value="AAA"/>
    <property type="match status" value="1"/>
</dbReference>
<dbReference type="PANTHER" id="PTHR42771:SF2">
    <property type="entry name" value="IRON(3+)-HYDROXAMATE IMPORT ATP-BINDING PROTEIN FHUC"/>
    <property type="match status" value="1"/>
</dbReference>
<feature type="domain" description="ABC transporter" evidence="10">
    <location>
        <begin position="6"/>
        <end position="246"/>
    </location>
</feature>
<evidence type="ECO:0000313" key="11">
    <source>
        <dbReference type="EMBL" id="RXR22516.1"/>
    </source>
</evidence>
<keyword evidence="12" id="KW-1185">Reference proteome</keyword>
<evidence type="ECO:0000256" key="1">
    <source>
        <dbReference type="ARBA" id="ARBA00004202"/>
    </source>
</evidence>
<sequence>MEKALVTTSNLTVGYPTKNGDHVLASGLHLTLQTGKLISLVGPNGIGKSTLLRTLCGLQKPLSGEIFINNQPIDKLLPEERAQQLALVLTEKIPMSNLTVYELIALGRQPYTNWLGQLTEADKIQIARAIELTEVADFQHRKHFEISDGQLQRVLIARALAQDTPWMVLDEPTTHLDLVHKVSVFRLLKKLATETHKCILFSTHDIDLAIQLSDEMLVMTHQQVILDQPCNHISSGVFSTLFQDENIHFDPTTGRFIIA</sequence>
<keyword evidence="9" id="KW-0472">Membrane</keyword>
<keyword evidence="5" id="KW-0547">Nucleotide-binding</keyword>
<dbReference type="RefSeq" id="WP_129461401.1">
    <property type="nucleotide sequence ID" value="NZ_SBKN01000004.1"/>
</dbReference>
<evidence type="ECO:0000256" key="5">
    <source>
        <dbReference type="ARBA" id="ARBA00022741"/>
    </source>
</evidence>
<dbReference type="GO" id="GO:0005886">
    <property type="term" value="C:plasma membrane"/>
    <property type="evidence" value="ECO:0007669"/>
    <property type="project" value="UniProtKB-SubCell"/>
</dbReference>
<comment type="subcellular location">
    <subcellularLocation>
        <location evidence="1">Cell membrane</location>
        <topology evidence="1">Peripheral membrane protein</topology>
    </subcellularLocation>
</comment>
<evidence type="ECO:0000259" key="10">
    <source>
        <dbReference type="PROSITE" id="PS50893"/>
    </source>
</evidence>
<dbReference type="AlphaFoldDB" id="A0A4Q1K890"/>
<keyword evidence="8" id="KW-0406">Ion transport</keyword>
<dbReference type="SUPFAM" id="SSF52540">
    <property type="entry name" value="P-loop containing nucleoside triphosphate hydrolases"/>
    <property type="match status" value="1"/>
</dbReference>
<dbReference type="Pfam" id="PF00005">
    <property type="entry name" value="ABC_tran"/>
    <property type="match status" value="1"/>
</dbReference>
<dbReference type="Gene3D" id="3.40.50.300">
    <property type="entry name" value="P-loop containing nucleotide triphosphate hydrolases"/>
    <property type="match status" value="1"/>
</dbReference>
<accession>A0A4Q1K890</accession>
<keyword evidence="3" id="KW-1003">Cell membrane</keyword>
<evidence type="ECO:0000256" key="3">
    <source>
        <dbReference type="ARBA" id="ARBA00022475"/>
    </source>
</evidence>
<protein>
    <submittedName>
        <fullName evidence="11">ABC transporter ATP-binding protein</fullName>
    </submittedName>
</protein>
<dbReference type="InterPro" id="IPR027417">
    <property type="entry name" value="P-loop_NTPase"/>
</dbReference>
<dbReference type="EMBL" id="SBKN01000004">
    <property type="protein sequence ID" value="RXR22516.1"/>
    <property type="molecule type" value="Genomic_DNA"/>
</dbReference>
<dbReference type="InterPro" id="IPR003593">
    <property type="entry name" value="AAA+_ATPase"/>
</dbReference>
<dbReference type="GO" id="GO:0005524">
    <property type="term" value="F:ATP binding"/>
    <property type="evidence" value="ECO:0007669"/>
    <property type="project" value="UniProtKB-KW"/>
</dbReference>
<evidence type="ECO:0000256" key="8">
    <source>
        <dbReference type="ARBA" id="ARBA00023065"/>
    </source>
</evidence>
<dbReference type="GO" id="GO:0016887">
    <property type="term" value="F:ATP hydrolysis activity"/>
    <property type="evidence" value="ECO:0007669"/>
    <property type="project" value="InterPro"/>
</dbReference>
<evidence type="ECO:0000256" key="4">
    <source>
        <dbReference type="ARBA" id="ARBA00022496"/>
    </source>
</evidence>
<gene>
    <name evidence="11" type="ORF">EQG61_07995</name>
</gene>
<evidence type="ECO:0000256" key="2">
    <source>
        <dbReference type="ARBA" id="ARBA00022448"/>
    </source>
</evidence>
<evidence type="ECO:0000256" key="6">
    <source>
        <dbReference type="ARBA" id="ARBA00022840"/>
    </source>
</evidence>
<dbReference type="PROSITE" id="PS50893">
    <property type="entry name" value="ABC_TRANSPORTER_2"/>
    <property type="match status" value="1"/>
</dbReference>
<dbReference type="PANTHER" id="PTHR42771">
    <property type="entry name" value="IRON(3+)-HYDROXAMATE IMPORT ATP-BINDING PROTEIN FHUC"/>
    <property type="match status" value="1"/>
</dbReference>
<comment type="caution">
    <text evidence="11">The sequence shown here is derived from an EMBL/GenBank/DDBJ whole genome shotgun (WGS) entry which is preliminary data.</text>
</comment>
<name>A0A4Q1K890_9FLAO</name>
<keyword evidence="6 11" id="KW-0067">ATP-binding</keyword>
<dbReference type="GO" id="GO:0006826">
    <property type="term" value="P:iron ion transport"/>
    <property type="evidence" value="ECO:0007669"/>
    <property type="project" value="UniProtKB-KW"/>
</dbReference>
<dbReference type="CDD" id="cd03214">
    <property type="entry name" value="ABC_Iron-Siderophores_B12_Hemin"/>
    <property type="match status" value="1"/>
</dbReference>
<proteinExistence type="predicted"/>
<reference evidence="12" key="1">
    <citation type="submission" date="2019-01" db="EMBL/GenBank/DDBJ databases">
        <title>Cytophagaceae bacterium strain CAR-16.</title>
        <authorList>
            <person name="Chen W.-M."/>
        </authorList>
    </citation>
    <scope>NUCLEOTIDE SEQUENCE [LARGE SCALE GENOMIC DNA]</scope>
    <source>
        <strain evidence="12">WWJ-16</strain>
    </source>
</reference>
<dbReference type="InterPro" id="IPR051535">
    <property type="entry name" value="Siderophore_ABC-ATPase"/>
</dbReference>
<keyword evidence="4" id="KW-0410">Iron transport</keyword>
<keyword evidence="2" id="KW-0813">Transport</keyword>
<dbReference type="OrthoDB" id="9787851at2"/>
<dbReference type="InterPro" id="IPR003439">
    <property type="entry name" value="ABC_transporter-like_ATP-bd"/>
</dbReference>
<keyword evidence="7" id="KW-0408">Iron</keyword>
<evidence type="ECO:0000256" key="9">
    <source>
        <dbReference type="ARBA" id="ARBA00023136"/>
    </source>
</evidence>
<organism evidence="11 12">
    <name type="scientific">Flavobacterium stagni</name>
    <dbReference type="NCBI Taxonomy" id="2506421"/>
    <lineage>
        <taxon>Bacteria</taxon>
        <taxon>Pseudomonadati</taxon>
        <taxon>Bacteroidota</taxon>
        <taxon>Flavobacteriia</taxon>
        <taxon>Flavobacteriales</taxon>
        <taxon>Flavobacteriaceae</taxon>
        <taxon>Flavobacterium</taxon>
    </lineage>
</organism>